<dbReference type="Pfam" id="PF00732">
    <property type="entry name" value="GMC_oxred_N"/>
    <property type="match status" value="1"/>
</dbReference>
<name>A0ABP7R979_9BURK</name>
<dbReference type="EMBL" id="BAABBP010000012">
    <property type="protein sequence ID" value="GAA3993760.1"/>
    <property type="molecule type" value="Genomic_DNA"/>
</dbReference>
<dbReference type="InterPro" id="IPR012132">
    <property type="entry name" value="GMC_OxRdtase"/>
</dbReference>
<evidence type="ECO:0000256" key="1">
    <source>
        <dbReference type="ARBA" id="ARBA00001974"/>
    </source>
</evidence>
<dbReference type="InterPro" id="IPR036188">
    <property type="entry name" value="FAD/NAD-bd_sf"/>
</dbReference>
<protein>
    <submittedName>
        <fullName evidence="6">FAD-dependent oxidoreductase</fullName>
    </submittedName>
</protein>
<dbReference type="InterPro" id="IPR000172">
    <property type="entry name" value="GMC_OxRdtase_N"/>
</dbReference>
<keyword evidence="3" id="KW-0285">Flavoprotein</keyword>
<accession>A0ABP7R979</accession>
<dbReference type="SUPFAM" id="SSF54373">
    <property type="entry name" value="FAD-linked reductases, C-terminal domain"/>
    <property type="match status" value="1"/>
</dbReference>
<dbReference type="PANTHER" id="PTHR11552">
    <property type="entry name" value="GLUCOSE-METHANOL-CHOLINE GMC OXIDOREDUCTASE"/>
    <property type="match status" value="1"/>
</dbReference>
<dbReference type="PROSITE" id="PS00624">
    <property type="entry name" value="GMC_OXRED_2"/>
    <property type="match status" value="1"/>
</dbReference>
<keyword evidence="4" id="KW-0274">FAD</keyword>
<keyword evidence="7" id="KW-1185">Reference proteome</keyword>
<feature type="domain" description="Glucose-methanol-choline oxidoreductase N-terminal" evidence="5">
    <location>
        <begin position="258"/>
        <end position="272"/>
    </location>
</feature>
<comment type="caution">
    <text evidence="6">The sequence shown here is derived from an EMBL/GenBank/DDBJ whole genome shotgun (WGS) entry which is preliminary data.</text>
</comment>
<gene>
    <name evidence="6" type="ORF">GCM10022279_16560</name>
</gene>
<sequence length="540" mass="57442">MDDALTFDYVIVGGGSAGCVLAHRLSSDPGVRVALVEAGPASGGRWVSIPAGLIGTVPTHRLNWAFDTVPQAGLNGRRGYQPRGKVMGGSSAINAMCYIRGHASDYDDWAAGGCTGWGWSEVLPYFKRAEGCLVPDADASVHGFDGPLKVSELRSPSGFNRLMLDAAAECGHARNGDFNGAQQDGVGLYHVTQERGVRSDAAHAYLDPVRGRANLALMANAHAARITFDGQRASGVEIIEGASKRHLAAHREVIVSAGAFGSPQLLQLSGIGPGAELQRLGIACVADRAQVGANLQDHPDAILSRRLNDTRLFGLSLAGLRTLWSAWGQYKRDQSGMLSTNYAESGGFFRTQPDLERPDAQWHFVMGMVDSHGRKRHLGHGFSLHACILRPKSRGSVKLASTDPLAAPLIDPAFLTHPDDVAALTRAARKTAELLRTKALGLYAQTPLQPEPDWQGRDEAIEAFLRAHVDTIYHPVGTCRMGADADSVVDAALRVRGVQALRVVDASVMPSLIGGNTNAPTIMIAERAADLILGRSSAPA</sequence>
<dbReference type="PANTHER" id="PTHR11552:SF147">
    <property type="entry name" value="CHOLINE DEHYDROGENASE, MITOCHONDRIAL"/>
    <property type="match status" value="1"/>
</dbReference>
<evidence type="ECO:0000313" key="6">
    <source>
        <dbReference type="EMBL" id="GAA3993760.1"/>
    </source>
</evidence>
<comment type="cofactor">
    <cofactor evidence="1">
        <name>FAD</name>
        <dbReference type="ChEBI" id="CHEBI:57692"/>
    </cofactor>
</comment>
<reference evidence="7" key="1">
    <citation type="journal article" date="2019" name="Int. J. Syst. Evol. Microbiol.">
        <title>The Global Catalogue of Microorganisms (GCM) 10K type strain sequencing project: providing services to taxonomists for standard genome sequencing and annotation.</title>
        <authorList>
            <consortium name="The Broad Institute Genomics Platform"/>
            <consortium name="The Broad Institute Genome Sequencing Center for Infectious Disease"/>
            <person name="Wu L."/>
            <person name="Ma J."/>
        </authorList>
    </citation>
    <scope>NUCLEOTIDE SEQUENCE [LARGE SCALE GENOMIC DNA]</scope>
    <source>
        <strain evidence="7">JCM 17561</strain>
    </source>
</reference>
<evidence type="ECO:0000259" key="5">
    <source>
        <dbReference type="PROSITE" id="PS00624"/>
    </source>
</evidence>
<organism evidence="6 7">
    <name type="scientific">Comamonas faecalis</name>
    <dbReference type="NCBI Taxonomy" id="1387849"/>
    <lineage>
        <taxon>Bacteria</taxon>
        <taxon>Pseudomonadati</taxon>
        <taxon>Pseudomonadota</taxon>
        <taxon>Betaproteobacteria</taxon>
        <taxon>Burkholderiales</taxon>
        <taxon>Comamonadaceae</taxon>
        <taxon>Comamonas</taxon>
    </lineage>
</organism>
<dbReference type="InterPro" id="IPR007867">
    <property type="entry name" value="GMC_OxRtase_C"/>
</dbReference>
<evidence type="ECO:0000256" key="4">
    <source>
        <dbReference type="ARBA" id="ARBA00022827"/>
    </source>
</evidence>
<evidence type="ECO:0000256" key="3">
    <source>
        <dbReference type="ARBA" id="ARBA00022630"/>
    </source>
</evidence>
<dbReference type="RefSeq" id="WP_103043892.1">
    <property type="nucleotide sequence ID" value="NZ_BAABBP010000012.1"/>
</dbReference>
<comment type="similarity">
    <text evidence="2">Belongs to the GMC oxidoreductase family.</text>
</comment>
<dbReference type="PIRSF" id="PIRSF000137">
    <property type="entry name" value="Alcohol_oxidase"/>
    <property type="match status" value="1"/>
</dbReference>
<dbReference type="Gene3D" id="3.30.560.10">
    <property type="entry name" value="Glucose Oxidase, domain 3"/>
    <property type="match status" value="1"/>
</dbReference>
<dbReference type="Pfam" id="PF05199">
    <property type="entry name" value="GMC_oxred_C"/>
    <property type="match status" value="1"/>
</dbReference>
<evidence type="ECO:0000256" key="2">
    <source>
        <dbReference type="ARBA" id="ARBA00010790"/>
    </source>
</evidence>
<dbReference type="SUPFAM" id="SSF51905">
    <property type="entry name" value="FAD/NAD(P)-binding domain"/>
    <property type="match status" value="1"/>
</dbReference>
<proteinExistence type="inferred from homology"/>
<evidence type="ECO:0000313" key="7">
    <source>
        <dbReference type="Proteomes" id="UP001501627"/>
    </source>
</evidence>
<dbReference type="Proteomes" id="UP001501627">
    <property type="component" value="Unassembled WGS sequence"/>
</dbReference>
<dbReference type="Gene3D" id="3.50.50.60">
    <property type="entry name" value="FAD/NAD(P)-binding domain"/>
    <property type="match status" value="1"/>
</dbReference>